<dbReference type="AlphaFoldDB" id="A0A4U1FT72"/>
<evidence type="ECO:0000313" key="3">
    <source>
        <dbReference type="Proteomes" id="UP000308365"/>
    </source>
</evidence>
<reference evidence="3" key="1">
    <citation type="journal article" date="2019" name="IScience">
        <title>Narwhal Genome Reveals Long-Term Low Genetic Diversity despite Current Large Abundance Size.</title>
        <authorList>
            <person name="Westbury M.V."/>
            <person name="Petersen B."/>
            <person name="Garde E."/>
            <person name="Heide-Jorgensen M.P."/>
            <person name="Lorenzen E.D."/>
        </authorList>
    </citation>
    <scope>NUCLEOTIDE SEQUENCE [LARGE SCALE GENOMIC DNA]</scope>
</reference>
<sequence>MASSKNLSDKRLIDAHEDSHHHCSAIRYRKENNEQHEKGKQQCSVTKIFNPQFALIPGWAVRGRALSGSSSHPPGRARNRRHSAHSPNRILENIKYSDVAHGFMGRQFSHDRGWGSDLLSCASGGTLSCEPRVSLATRSQDSGVPQVKETHLLNQKAASSLRITPDSPYSFSPPSPPHPTLHLLLLRPSHQALSSRLWTGPVADTLPSASQNLGTAPLPPRPGLRRRERTKGLGGGAGAEWGTEAPVVCNPGPRRQLGHRGAPPYRIWVPVPPLGERGAAEGPGSLASSGRVPGRWRWLSPRLDGGARSEERVGALPPPPSPLPLLLPPPPLQPLHFSRSRSPSPSCPAPSPGASARPASLLPLTPPTSLPSLRLHPGSEVGGDLVAALSPSGQMPARLTVTSNCRRVWAAPRPTECARRAAGEYRVTTRVGRYAHLAYLLARSKYDIV</sequence>
<proteinExistence type="predicted"/>
<gene>
    <name evidence="2" type="ORF">EI555_007558</name>
</gene>
<organism evidence="2 3">
    <name type="scientific">Monodon monoceros</name>
    <name type="common">Narwhal</name>
    <name type="synonym">Ceratodon monodon</name>
    <dbReference type="NCBI Taxonomy" id="40151"/>
    <lineage>
        <taxon>Eukaryota</taxon>
        <taxon>Metazoa</taxon>
        <taxon>Chordata</taxon>
        <taxon>Craniata</taxon>
        <taxon>Vertebrata</taxon>
        <taxon>Euteleostomi</taxon>
        <taxon>Mammalia</taxon>
        <taxon>Eutheria</taxon>
        <taxon>Laurasiatheria</taxon>
        <taxon>Artiodactyla</taxon>
        <taxon>Whippomorpha</taxon>
        <taxon>Cetacea</taxon>
        <taxon>Odontoceti</taxon>
        <taxon>Monodontidae</taxon>
        <taxon>Monodon</taxon>
    </lineage>
</organism>
<evidence type="ECO:0000313" key="2">
    <source>
        <dbReference type="EMBL" id="TKC53234.1"/>
    </source>
</evidence>
<comment type="caution">
    <text evidence="2">The sequence shown here is derived from an EMBL/GenBank/DDBJ whole genome shotgun (WGS) entry which is preliminary data.</text>
</comment>
<feature type="region of interest" description="Disordered" evidence="1">
    <location>
        <begin position="308"/>
        <end position="377"/>
    </location>
</feature>
<feature type="compositionally biased region" description="Basic residues" evidence="1">
    <location>
        <begin position="75"/>
        <end position="84"/>
    </location>
</feature>
<dbReference type="Proteomes" id="UP000308365">
    <property type="component" value="Unassembled WGS sequence"/>
</dbReference>
<feature type="compositionally biased region" description="Low complexity" evidence="1">
    <location>
        <begin position="352"/>
        <end position="363"/>
    </location>
</feature>
<name>A0A4U1FT72_MONMO</name>
<accession>A0A4U1FT72</accession>
<protein>
    <submittedName>
        <fullName evidence="2">Uncharacterized protein</fullName>
    </submittedName>
</protein>
<feature type="region of interest" description="Disordered" evidence="1">
    <location>
        <begin position="206"/>
        <end position="239"/>
    </location>
</feature>
<dbReference type="EMBL" id="RWIC01000011">
    <property type="protein sequence ID" value="TKC53234.1"/>
    <property type="molecule type" value="Genomic_DNA"/>
</dbReference>
<evidence type="ECO:0000256" key="1">
    <source>
        <dbReference type="SAM" id="MobiDB-lite"/>
    </source>
</evidence>
<feature type="region of interest" description="Disordered" evidence="1">
    <location>
        <begin position="1"/>
        <end position="21"/>
    </location>
</feature>
<feature type="compositionally biased region" description="Basic and acidic residues" evidence="1">
    <location>
        <begin position="7"/>
        <end position="21"/>
    </location>
</feature>
<feature type="compositionally biased region" description="Pro residues" evidence="1">
    <location>
        <begin position="316"/>
        <end position="333"/>
    </location>
</feature>
<feature type="region of interest" description="Disordered" evidence="1">
    <location>
        <begin position="65"/>
        <end position="87"/>
    </location>
</feature>